<feature type="domain" description="Ig-like" evidence="5">
    <location>
        <begin position="223"/>
        <end position="318"/>
    </location>
</feature>
<evidence type="ECO:0000256" key="4">
    <source>
        <dbReference type="SAM" id="SignalP"/>
    </source>
</evidence>
<keyword evidence="2" id="KW-1015">Disulfide bond</keyword>
<evidence type="ECO:0000313" key="6">
    <source>
        <dbReference type="EMBL" id="SSX24563.1"/>
    </source>
</evidence>
<dbReference type="InterPro" id="IPR007110">
    <property type="entry name" value="Ig-like_dom"/>
</dbReference>
<dbReference type="OMA" id="INGPPLI"/>
<dbReference type="SMART" id="SM00408">
    <property type="entry name" value="IGc2"/>
    <property type="match status" value="3"/>
</dbReference>
<accession>A0A336M6J4</accession>
<dbReference type="Pfam" id="PF13927">
    <property type="entry name" value="Ig_3"/>
    <property type="match status" value="2"/>
</dbReference>
<dbReference type="PANTHER" id="PTHR45080">
    <property type="entry name" value="CONTACTIN 5"/>
    <property type="match status" value="1"/>
</dbReference>
<dbReference type="InterPro" id="IPR013106">
    <property type="entry name" value="Ig_V-set"/>
</dbReference>
<organism evidence="6">
    <name type="scientific">Culicoides sonorensis</name>
    <name type="common">Biting midge</name>
    <dbReference type="NCBI Taxonomy" id="179676"/>
    <lineage>
        <taxon>Eukaryota</taxon>
        <taxon>Metazoa</taxon>
        <taxon>Ecdysozoa</taxon>
        <taxon>Arthropoda</taxon>
        <taxon>Hexapoda</taxon>
        <taxon>Insecta</taxon>
        <taxon>Pterygota</taxon>
        <taxon>Neoptera</taxon>
        <taxon>Endopterygota</taxon>
        <taxon>Diptera</taxon>
        <taxon>Nematocera</taxon>
        <taxon>Chironomoidea</taxon>
        <taxon>Ceratopogonidae</taxon>
        <taxon>Ceratopogoninae</taxon>
        <taxon>Culicoides</taxon>
        <taxon>Monoculicoides</taxon>
    </lineage>
</organism>
<dbReference type="InterPro" id="IPR003599">
    <property type="entry name" value="Ig_sub"/>
</dbReference>
<feature type="domain" description="Ig-like" evidence="5">
    <location>
        <begin position="130"/>
        <end position="219"/>
    </location>
</feature>
<keyword evidence="1 4" id="KW-0732">Signal</keyword>
<dbReference type="InterPro" id="IPR036179">
    <property type="entry name" value="Ig-like_dom_sf"/>
</dbReference>
<evidence type="ECO:0000256" key="2">
    <source>
        <dbReference type="ARBA" id="ARBA00023157"/>
    </source>
</evidence>
<gene>
    <name evidence="6" type="primary">CSON010925</name>
</gene>
<dbReference type="CDD" id="cd00096">
    <property type="entry name" value="Ig"/>
    <property type="match status" value="1"/>
</dbReference>
<protein>
    <submittedName>
        <fullName evidence="6">CSON010925 protein</fullName>
    </submittedName>
</protein>
<keyword evidence="3" id="KW-0393">Immunoglobulin domain</keyword>
<dbReference type="GO" id="GO:0005886">
    <property type="term" value="C:plasma membrane"/>
    <property type="evidence" value="ECO:0007669"/>
    <property type="project" value="TreeGrafter"/>
</dbReference>
<evidence type="ECO:0000259" key="5">
    <source>
        <dbReference type="PROSITE" id="PS50835"/>
    </source>
</evidence>
<name>A0A336M6J4_CULSO</name>
<dbReference type="GO" id="GO:0007156">
    <property type="term" value="P:homophilic cell adhesion via plasma membrane adhesion molecules"/>
    <property type="evidence" value="ECO:0007669"/>
    <property type="project" value="TreeGrafter"/>
</dbReference>
<dbReference type="InterPro" id="IPR013783">
    <property type="entry name" value="Ig-like_fold"/>
</dbReference>
<dbReference type="InterPro" id="IPR003598">
    <property type="entry name" value="Ig_sub2"/>
</dbReference>
<dbReference type="InterPro" id="IPR050958">
    <property type="entry name" value="Cell_Adh-Cytoskel_Orgn"/>
</dbReference>
<dbReference type="Pfam" id="PF07686">
    <property type="entry name" value="V-set"/>
    <property type="match status" value="1"/>
</dbReference>
<reference evidence="6" key="1">
    <citation type="submission" date="2018-07" db="EMBL/GenBank/DDBJ databases">
        <authorList>
            <person name="Quirk P.G."/>
            <person name="Krulwich T.A."/>
        </authorList>
    </citation>
    <scope>NUCLEOTIDE SEQUENCE</scope>
</reference>
<dbReference type="PROSITE" id="PS50835">
    <property type="entry name" value="IG_LIKE"/>
    <property type="match status" value="3"/>
</dbReference>
<feature type="chain" id="PRO_5016468623" evidence="4">
    <location>
        <begin position="19"/>
        <end position="336"/>
    </location>
</feature>
<feature type="signal peptide" evidence="4">
    <location>
        <begin position="1"/>
        <end position="18"/>
    </location>
</feature>
<feature type="domain" description="Ig-like" evidence="5">
    <location>
        <begin position="36"/>
        <end position="120"/>
    </location>
</feature>
<proteinExistence type="predicted"/>
<dbReference type="EMBL" id="UFQT01000456">
    <property type="protein sequence ID" value="SSX24563.1"/>
    <property type="molecule type" value="Genomic_DNA"/>
</dbReference>
<evidence type="ECO:0000256" key="1">
    <source>
        <dbReference type="ARBA" id="ARBA00022729"/>
    </source>
</evidence>
<evidence type="ECO:0000256" key="3">
    <source>
        <dbReference type="ARBA" id="ARBA00023319"/>
    </source>
</evidence>
<dbReference type="SUPFAM" id="SSF48726">
    <property type="entry name" value="Immunoglobulin"/>
    <property type="match status" value="3"/>
</dbReference>
<dbReference type="SMART" id="SM00409">
    <property type="entry name" value="IG"/>
    <property type="match status" value="3"/>
</dbReference>
<dbReference type="VEuPathDB" id="VectorBase:CSON010925"/>
<dbReference type="AlphaFoldDB" id="A0A336M6J4"/>
<dbReference type="Gene3D" id="2.60.40.10">
    <property type="entry name" value="Immunoglobulins"/>
    <property type="match status" value="3"/>
</dbReference>
<sequence length="336" mass="37635">MKFFAFILFLLLINISSASNGGTNIIGITGDQFKNQGDEVELTCSVNNPESLSVLWSKIYQDDMNDQTVLTVNNVMLIPDHRFSISVNKGNYTLKIDNIQLTDIGMYECMIVVTVMKKITKTTNIFINGPPLIKNNRTASEVVIKENGIAELFCDAQGYPTPDVQWTRESDTNGFAKNTIFKDGNKRMVLSPVSKDHRGKFYCTASNSYGDHRKSFLVKVEFPPLIISNDSTISAGVGEELSLMCKIEAFPPAKIEWFDENGTLLDNGKSDYIISNVGVGNDVWSEFFIPRVNKNHSGLYSCLATNEMGFMKSNLTLIVSEIGWFGKVKRFFKNLF</sequence>
<dbReference type="PANTHER" id="PTHR45080:SF8">
    <property type="entry name" value="IG-LIKE DOMAIN-CONTAINING PROTEIN"/>
    <property type="match status" value="1"/>
</dbReference>